<keyword evidence="7" id="KW-1133">Transmembrane helix</keyword>
<dbReference type="Proteomes" id="UP000215914">
    <property type="component" value="Chromosome 3"/>
</dbReference>
<dbReference type="AlphaFoldDB" id="A0A251V4I7"/>
<dbReference type="InParanoid" id="A0A251V4I7"/>
<comment type="similarity">
    <text evidence="3 10">Belongs to the nonaspanin (TM9SF) (TC 9.A.2) family.</text>
</comment>
<evidence type="ECO:0000256" key="10">
    <source>
        <dbReference type="RuleBase" id="RU363079"/>
    </source>
</evidence>
<organism evidence="11 12">
    <name type="scientific">Helianthus annuus</name>
    <name type="common">Common sunflower</name>
    <dbReference type="NCBI Taxonomy" id="4232"/>
    <lineage>
        <taxon>Eukaryota</taxon>
        <taxon>Viridiplantae</taxon>
        <taxon>Streptophyta</taxon>
        <taxon>Embryophyta</taxon>
        <taxon>Tracheophyta</taxon>
        <taxon>Spermatophyta</taxon>
        <taxon>Magnoliopsida</taxon>
        <taxon>eudicotyledons</taxon>
        <taxon>Gunneridae</taxon>
        <taxon>Pentapetalae</taxon>
        <taxon>asterids</taxon>
        <taxon>campanulids</taxon>
        <taxon>Asterales</taxon>
        <taxon>Asteraceae</taxon>
        <taxon>Asteroideae</taxon>
        <taxon>Heliantheae alliance</taxon>
        <taxon>Heliantheae</taxon>
        <taxon>Helianthus</taxon>
    </lineage>
</organism>
<reference evidence="12" key="1">
    <citation type="journal article" date="2017" name="Nature">
        <title>The sunflower genome provides insights into oil metabolism, flowering and Asterid evolution.</title>
        <authorList>
            <person name="Badouin H."/>
            <person name="Gouzy J."/>
            <person name="Grassa C.J."/>
            <person name="Murat F."/>
            <person name="Staton S.E."/>
            <person name="Cottret L."/>
            <person name="Lelandais-Briere C."/>
            <person name="Owens G.L."/>
            <person name="Carrere S."/>
            <person name="Mayjonade B."/>
            <person name="Legrand L."/>
            <person name="Gill N."/>
            <person name="Kane N.C."/>
            <person name="Bowers J.E."/>
            <person name="Hubner S."/>
            <person name="Bellec A."/>
            <person name="Berard A."/>
            <person name="Berges H."/>
            <person name="Blanchet N."/>
            <person name="Boniface M.C."/>
            <person name="Brunel D."/>
            <person name="Catrice O."/>
            <person name="Chaidir N."/>
            <person name="Claudel C."/>
            <person name="Donnadieu C."/>
            <person name="Faraut T."/>
            <person name="Fievet G."/>
            <person name="Helmstetter N."/>
            <person name="King M."/>
            <person name="Knapp S.J."/>
            <person name="Lai Z."/>
            <person name="Le Paslier M.C."/>
            <person name="Lippi Y."/>
            <person name="Lorenzon L."/>
            <person name="Mandel J.R."/>
            <person name="Marage G."/>
            <person name="Marchand G."/>
            <person name="Marquand E."/>
            <person name="Bret-Mestries E."/>
            <person name="Morien E."/>
            <person name="Nambeesan S."/>
            <person name="Nguyen T."/>
            <person name="Pegot-Espagnet P."/>
            <person name="Pouilly N."/>
            <person name="Raftis F."/>
            <person name="Sallet E."/>
            <person name="Schiex T."/>
            <person name="Thomas J."/>
            <person name="Vandecasteele C."/>
            <person name="Vares D."/>
            <person name="Vear F."/>
            <person name="Vautrin S."/>
            <person name="Crespi M."/>
            <person name="Mangin B."/>
            <person name="Burke J.M."/>
            <person name="Salse J."/>
            <person name="Munos S."/>
            <person name="Vincourt P."/>
            <person name="Rieseberg L.H."/>
            <person name="Langlade N.B."/>
        </authorList>
    </citation>
    <scope>NUCLEOTIDE SEQUENCE [LARGE SCALE GENOMIC DNA]</scope>
    <source>
        <strain evidence="12">cv. SF193</strain>
    </source>
</reference>
<dbReference type="Pfam" id="PF02990">
    <property type="entry name" value="EMP70"/>
    <property type="match status" value="1"/>
</dbReference>
<dbReference type="InterPro" id="IPR004240">
    <property type="entry name" value="EMP70"/>
</dbReference>
<evidence type="ECO:0000256" key="7">
    <source>
        <dbReference type="ARBA" id="ARBA00022989"/>
    </source>
</evidence>
<name>A0A251V4I7_HELAN</name>
<dbReference type="PANTHER" id="PTHR10766">
    <property type="entry name" value="TRANSMEMBRANE 9 SUPERFAMILY PROTEIN"/>
    <property type="match status" value="1"/>
</dbReference>
<keyword evidence="12" id="KW-1185">Reference proteome</keyword>
<proteinExistence type="inferred from homology"/>
<evidence type="ECO:0000313" key="11">
    <source>
        <dbReference type="EMBL" id="OTG30510.1"/>
    </source>
</evidence>
<evidence type="ECO:0000256" key="8">
    <source>
        <dbReference type="ARBA" id="ARBA00023034"/>
    </source>
</evidence>
<evidence type="ECO:0000256" key="4">
    <source>
        <dbReference type="ARBA" id="ARBA00022692"/>
    </source>
</evidence>
<comment type="subcellular location">
    <subcellularLocation>
        <location evidence="1">Endosome membrane</location>
        <topology evidence="1">Multi-pass membrane protein</topology>
    </subcellularLocation>
    <subcellularLocation>
        <location evidence="2">Golgi apparatus membrane</location>
        <topology evidence="2">Multi-pass membrane protein</topology>
    </subcellularLocation>
</comment>
<accession>A0A251V4I7</accession>
<keyword evidence="9" id="KW-0472">Membrane</keyword>
<keyword evidence="8" id="KW-0333">Golgi apparatus</keyword>
<protein>
    <recommendedName>
        <fullName evidence="10">Transmembrane 9 superfamily member</fullName>
    </recommendedName>
</protein>
<evidence type="ECO:0000313" key="12">
    <source>
        <dbReference type="Proteomes" id="UP000215914"/>
    </source>
</evidence>
<keyword evidence="4" id="KW-0812">Transmembrane</keyword>
<evidence type="ECO:0000256" key="3">
    <source>
        <dbReference type="ARBA" id="ARBA00005227"/>
    </source>
</evidence>
<sequence length="133" mass="15163">MTDQGEIMEVKASKLASTKTNVANSYYSVPYCRPYKIVETAQNLGDILSGGGIQNTLYKFRMRATTVCNFVCRITLNEKTAKEFKQKIDDEYRVNMILDDLPLVTKTNHDSPHLYQLGYLVGHKVRFANVSLY</sequence>
<gene>
    <name evidence="11" type="ORF">HannXRQ_Chr03g0065341</name>
</gene>
<dbReference type="OMA" id="FFRVDIM"/>
<keyword evidence="6" id="KW-0967">Endosome</keyword>
<evidence type="ECO:0000256" key="6">
    <source>
        <dbReference type="ARBA" id="ARBA00022753"/>
    </source>
</evidence>
<keyword evidence="5" id="KW-0732">Signal</keyword>
<evidence type="ECO:0000256" key="9">
    <source>
        <dbReference type="ARBA" id="ARBA00023136"/>
    </source>
</evidence>
<evidence type="ECO:0000256" key="2">
    <source>
        <dbReference type="ARBA" id="ARBA00004653"/>
    </source>
</evidence>
<evidence type="ECO:0000256" key="5">
    <source>
        <dbReference type="ARBA" id="ARBA00022729"/>
    </source>
</evidence>
<dbReference type="PANTHER" id="PTHR10766:SF154">
    <property type="entry name" value="TRANSMEMBRANE 9 SUPERFAMILY MEMBER 10"/>
    <property type="match status" value="1"/>
</dbReference>
<dbReference type="EMBL" id="CM007892">
    <property type="protein sequence ID" value="OTG30510.1"/>
    <property type="molecule type" value="Genomic_DNA"/>
</dbReference>
<evidence type="ECO:0000256" key="1">
    <source>
        <dbReference type="ARBA" id="ARBA00004337"/>
    </source>
</evidence>
<dbReference type="GO" id="GO:0010008">
    <property type="term" value="C:endosome membrane"/>
    <property type="evidence" value="ECO:0007669"/>
    <property type="project" value="UniProtKB-SubCell"/>
</dbReference>
<dbReference type="GO" id="GO:0000139">
    <property type="term" value="C:Golgi membrane"/>
    <property type="evidence" value="ECO:0007669"/>
    <property type="project" value="UniProtKB-SubCell"/>
</dbReference>